<keyword evidence="7" id="KW-0805">Transcription regulation</keyword>
<dbReference type="GO" id="GO:0008270">
    <property type="term" value="F:zinc ion binding"/>
    <property type="evidence" value="ECO:0007669"/>
    <property type="project" value="UniProtKB-KW"/>
</dbReference>
<sequence>FIREYTQGRDPTNAVSVGKPLFGTHTLLRIRESTLGSDSECCECGKSFSDSSALVTHRRTHTGETPYECQECGKNFTRSSNLIMHQRIHTGERPYECYQCGKTFPRRSNLIRHQRIYTGEGPYICAECGKTFHQSSALVYHQRICKGDKHSGAGKEEGLSPSAAVLELGKVAFLWLSQPCTSQIPPILSSHPTAPSHLPPILPKATTSSYMCVFSRVQAPNSWSHACPLIRWVALHSVLFDRPGAHLRGNDPRTT</sequence>
<keyword evidence="10" id="KW-0539">Nucleus</keyword>
<keyword evidence="6" id="KW-0862">Zinc</keyword>
<evidence type="ECO:0000259" key="12">
    <source>
        <dbReference type="PROSITE" id="PS50157"/>
    </source>
</evidence>
<evidence type="ECO:0000313" key="13">
    <source>
        <dbReference type="Ensembl" id="ENSTMTP00000025146.1"/>
    </source>
</evidence>
<keyword evidence="8" id="KW-0238">DNA-binding</keyword>
<dbReference type="PANTHER" id="PTHR23226:SF416">
    <property type="entry name" value="FI01424P"/>
    <property type="match status" value="1"/>
</dbReference>
<protein>
    <recommendedName>
        <fullName evidence="12">C2H2-type domain-containing protein</fullName>
    </recommendedName>
</protein>
<dbReference type="GO" id="GO:0000978">
    <property type="term" value="F:RNA polymerase II cis-regulatory region sequence-specific DNA binding"/>
    <property type="evidence" value="ECO:0007669"/>
    <property type="project" value="TreeGrafter"/>
</dbReference>
<feature type="domain" description="C2H2-type" evidence="12">
    <location>
        <begin position="67"/>
        <end position="94"/>
    </location>
</feature>
<dbReference type="GO" id="GO:0005634">
    <property type="term" value="C:nucleus"/>
    <property type="evidence" value="ECO:0007669"/>
    <property type="project" value="UniProtKB-SubCell"/>
</dbReference>
<dbReference type="PANTHER" id="PTHR23226">
    <property type="entry name" value="ZINC FINGER AND SCAN DOMAIN-CONTAINING"/>
    <property type="match status" value="1"/>
</dbReference>
<evidence type="ECO:0000256" key="6">
    <source>
        <dbReference type="ARBA" id="ARBA00022833"/>
    </source>
</evidence>
<evidence type="ECO:0000256" key="5">
    <source>
        <dbReference type="ARBA" id="ARBA00022771"/>
    </source>
</evidence>
<keyword evidence="4" id="KW-0677">Repeat</keyword>
<reference evidence="13" key="2">
    <citation type="submission" date="2025-09" db="UniProtKB">
        <authorList>
            <consortium name="Ensembl"/>
        </authorList>
    </citation>
    <scope>IDENTIFICATION</scope>
</reference>
<evidence type="ECO:0000256" key="3">
    <source>
        <dbReference type="ARBA" id="ARBA00022723"/>
    </source>
</evidence>
<feature type="domain" description="C2H2-type" evidence="12">
    <location>
        <begin position="95"/>
        <end position="122"/>
    </location>
</feature>
<dbReference type="PROSITE" id="PS50157">
    <property type="entry name" value="ZINC_FINGER_C2H2_2"/>
    <property type="match status" value="4"/>
</dbReference>
<dbReference type="GeneTree" id="ENSGT00940000163050"/>
<dbReference type="Ensembl" id="ENSTMTT00000026036.1">
    <property type="protein sequence ID" value="ENSTMTP00000025146.1"/>
    <property type="gene ID" value="ENSTMTG00000018322.1"/>
</dbReference>
<proteinExistence type="inferred from homology"/>
<evidence type="ECO:0000256" key="8">
    <source>
        <dbReference type="ARBA" id="ARBA00023125"/>
    </source>
</evidence>
<evidence type="ECO:0000256" key="11">
    <source>
        <dbReference type="PROSITE-ProRule" id="PRU00042"/>
    </source>
</evidence>
<feature type="domain" description="C2H2-type" evidence="12">
    <location>
        <begin position="123"/>
        <end position="150"/>
    </location>
</feature>
<dbReference type="InterPro" id="IPR013087">
    <property type="entry name" value="Znf_C2H2_type"/>
</dbReference>
<dbReference type="InParanoid" id="A0A674JTK1"/>
<keyword evidence="5 11" id="KW-0863">Zinc-finger</keyword>
<evidence type="ECO:0000313" key="14">
    <source>
        <dbReference type="Proteomes" id="UP000472274"/>
    </source>
</evidence>
<dbReference type="PROSITE" id="PS00028">
    <property type="entry name" value="ZINC_FINGER_C2H2_1"/>
    <property type="match status" value="2"/>
</dbReference>
<accession>A0A674JTK1</accession>
<dbReference type="AlphaFoldDB" id="A0A674JTK1"/>
<keyword evidence="3" id="KW-0479">Metal-binding</keyword>
<name>A0A674JTK1_9SAUR</name>
<evidence type="ECO:0000256" key="7">
    <source>
        <dbReference type="ARBA" id="ARBA00023015"/>
    </source>
</evidence>
<comment type="subcellular location">
    <subcellularLocation>
        <location evidence="1">Nucleus</location>
    </subcellularLocation>
</comment>
<organism evidence="13 14">
    <name type="scientific">Terrapene triunguis</name>
    <name type="common">Three-toed box turtle</name>
    <dbReference type="NCBI Taxonomy" id="2587831"/>
    <lineage>
        <taxon>Eukaryota</taxon>
        <taxon>Metazoa</taxon>
        <taxon>Chordata</taxon>
        <taxon>Craniata</taxon>
        <taxon>Vertebrata</taxon>
        <taxon>Euteleostomi</taxon>
        <taxon>Archelosauria</taxon>
        <taxon>Testudinata</taxon>
        <taxon>Testudines</taxon>
        <taxon>Cryptodira</taxon>
        <taxon>Durocryptodira</taxon>
        <taxon>Testudinoidea</taxon>
        <taxon>Emydidae</taxon>
        <taxon>Terrapene</taxon>
    </lineage>
</organism>
<dbReference type="FunFam" id="3.30.160.60:FF:000355">
    <property type="entry name" value="zinc finger and SCAN domain-containing protein 20 isoform X1"/>
    <property type="match status" value="1"/>
</dbReference>
<comment type="similarity">
    <text evidence="2">Belongs to the krueppel C2H2-type zinc-finger protein family.</text>
</comment>
<dbReference type="FunFam" id="3.30.160.60:FF:001697">
    <property type="entry name" value="zinc finger protein 623"/>
    <property type="match status" value="1"/>
</dbReference>
<evidence type="ECO:0000256" key="1">
    <source>
        <dbReference type="ARBA" id="ARBA00004123"/>
    </source>
</evidence>
<dbReference type="SMART" id="SM00355">
    <property type="entry name" value="ZnF_C2H2"/>
    <property type="match status" value="4"/>
</dbReference>
<evidence type="ECO:0000256" key="9">
    <source>
        <dbReference type="ARBA" id="ARBA00023163"/>
    </source>
</evidence>
<evidence type="ECO:0000256" key="10">
    <source>
        <dbReference type="ARBA" id="ARBA00023242"/>
    </source>
</evidence>
<dbReference type="SUPFAM" id="SSF57667">
    <property type="entry name" value="beta-beta-alpha zinc fingers"/>
    <property type="match status" value="2"/>
</dbReference>
<dbReference type="FunFam" id="3.30.160.60:FF:000200">
    <property type="entry name" value="zinc finger protein 510 isoform X2"/>
    <property type="match status" value="1"/>
</dbReference>
<reference evidence="13" key="1">
    <citation type="submission" date="2025-08" db="UniProtKB">
        <authorList>
            <consortium name="Ensembl"/>
        </authorList>
    </citation>
    <scope>IDENTIFICATION</scope>
</reference>
<dbReference type="GO" id="GO:0000981">
    <property type="term" value="F:DNA-binding transcription factor activity, RNA polymerase II-specific"/>
    <property type="evidence" value="ECO:0007669"/>
    <property type="project" value="TreeGrafter"/>
</dbReference>
<keyword evidence="14" id="KW-1185">Reference proteome</keyword>
<feature type="domain" description="C2H2-type" evidence="12">
    <location>
        <begin position="39"/>
        <end position="66"/>
    </location>
</feature>
<dbReference type="InterPro" id="IPR036236">
    <property type="entry name" value="Znf_C2H2_sf"/>
</dbReference>
<dbReference type="Pfam" id="PF00096">
    <property type="entry name" value="zf-C2H2"/>
    <property type="match status" value="4"/>
</dbReference>
<dbReference type="FunFam" id="3.30.160.60:FF:000367">
    <property type="entry name" value="Zinc finger protein 572"/>
    <property type="match status" value="1"/>
</dbReference>
<evidence type="ECO:0000256" key="2">
    <source>
        <dbReference type="ARBA" id="ARBA00006991"/>
    </source>
</evidence>
<dbReference type="Proteomes" id="UP000472274">
    <property type="component" value="Unplaced"/>
</dbReference>
<keyword evidence="9" id="KW-0804">Transcription</keyword>
<dbReference type="Gene3D" id="3.30.160.60">
    <property type="entry name" value="Classic Zinc Finger"/>
    <property type="match status" value="4"/>
</dbReference>
<evidence type="ECO:0000256" key="4">
    <source>
        <dbReference type="ARBA" id="ARBA00022737"/>
    </source>
</evidence>